<reference evidence="1" key="3">
    <citation type="submission" date="2022-06" db="UniProtKB">
        <authorList>
            <consortium name="EnsemblPlants"/>
        </authorList>
    </citation>
    <scope>IDENTIFICATION</scope>
</reference>
<proteinExistence type="predicted"/>
<accession>A0A8R7JX01</accession>
<dbReference type="EnsemblPlants" id="TuG1812G0100001095.01.T01">
    <property type="protein sequence ID" value="TuG1812G0100001095.01.T01"/>
    <property type="gene ID" value="TuG1812G0100001095.01"/>
</dbReference>
<sequence length="75" mass="8672">MTNHLARICNWFKYMTVKIRCVRQHIFYQVAGNVACAPWHCQQYWIHAFDALLDPGRGAKFSVNCIACSICLQPI</sequence>
<evidence type="ECO:0000313" key="1">
    <source>
        <dbReference type="EnsemblPlants" id="TuG1812G0100001095.01.T01"/>
    </source>
</evidence>
<reference evidence="2" key="1">
    <citation type="journal article" date="2013" name="Nature">
        <title>Draft genome of the wheat A-genome progenitor Triticum urartu.</title>
        <authorList>
            <person name="Ling H.Q."/>
            <person name="Zhao S."/>
            <person name="Liu D."/>
            <person name="Wang J."/>
            <person name="Sun H."/>
            <person name="Zhang C."/>
            <person name="Fan H."/>
            <person name="Li D."/>
            <person name="Dong L."/>
            <person name="Tao Y."/>
            <person name="Gao C."/>
            <person name="Wu H."/>
            <person name="Li Y."/>
            <person name="Cui Y."/>
            <person name="Guo X."/>
            <person name="Zheng S."/>
            <person name="Wang B."/>
            <person name="Yu K."/>
            <person name="Liang Q."/>
            <person name="Yang W."/>
            <person name="Lou X."/>
            <person name="Chen J."/>
            <person name="Feng M."/>
            <person name="Jian J."/>
            <person name="Zhang X."/>
            <person name="Luo G."/>
            <person name="Jiang Y."/>
            <person name="Liu J."/>
            <person name="Wang Z."/>
            <person name="Sha Y."/>
            <person name="Zhang B."/>
            <person name="Wu H."/>
            <person name="Tang D."/>
            <person name="Shen Q."/>
            <person name="Xue P."/>
            <person name="Zou S."/>
            <person name="Wang X."/>
            <person name="Liu X."/>
            <person name="Wang F."/>
            <person name="Yang Y."/>
            <person name="An X."/>
            <person name="Dong Z."/>
            <person name="Zhang K."/>
            <person name="Zhang X."/>
            <person name="Luo M.C."/>
            <person name="Dvorak J."/>
            <person name="Tong Y."/>
            <person name="Wang J."/>
            <person name="Yang H."/>
            <person name="Li Z."/>
            <person name="Wang D."/>
            <person name="Zhang A."/>
            <person name="Wang J."/>
        </authorList>
    </citation>
    <scope>NUCLEOTIDE SEQUENCE</scope>
    <source>
        <strain evidence="2">cv. G1812</strain>
    </source>
</reference>
<dbReference type="Proteomes" id="UP000015106">
    <property type="component" value="Chromosome 1"/>
</dbReference>
<dbReference type="AlphaFoldDB" id="A0A8R7JX01"/>
<dbReference type="Gramene" id="TuG1812G0100001095.01.T01">
    <property type="protein sequence ID" value="TuG1812G0100001095.01.T01"/>
    <property type="gene ID" value="TuG1812G0100001095.01"/>
</dbReference>
<evidence type="ECO:0000313" key="2">
    <source>
        <dbReference type="Proteomes" id="UP000015106"/>
    </source>
</evidence>
<reference evidence="1" key="2">
    <citation type="submission" date="2018-03" db="EMBL/GenBank/DDBJ databases">
        <title>The Triticum urartu genome reveals the dynamic nature of wheat genome evolution.</title>
        <authorList>
            <person name="Ling H."/>
            <person name="Ma B."/>
            <person name="Shi X."/>
            <person name="Liu H."/>
            <person name="Dong L."/>
            <person name="Sun H."/>
            <person name="Cao Y."/>
            <person name="Gao Q."/>
            <person name="Zheng S."/>
            <person name="Li Y."/>
            <person name="Yu Y."/>
            <person name="Du H."/>
            <person name="Qi M."/>
            <person name="Li Y."/>
            <person name="Yu H."/>
            <person name="Cui Y."/>
            <person name="Wang N."/>
            <person name="Chen C."/>
            <person name="Wu H."/>
            <person name="Zhao Y."/>
            <person name="Zhang J."/>
            <person name="Li Y."/>
            <person name="Zhou W."/>
            <person name="Zhang B."/>
            <person name="Hu W."/>
            <person name="Eijk M."/>
            <person name="Tang J."/>
            <person name="Witsenboer H."/>
            <person name="Zhao S."/>
            <person name="Li Z."/>
            <person name="Zhang A."/>
            <person name="Wang D."/>
            <person name="Liang C."/>
        </authorList>
    </citation>
    <scope>NUCLEOTIDE SEQUENCE [LARGE SCALE GENOMIC DNA]</scope>
    <source>
        <strain evidence="1">cv. G1812</strain>
    </source>
</reference>
<keyword evidence="2" id="KW-1185">Reference proteome</keyword>
<name>A0A8R7JX01_TRIUA</name>
<protein>
    <submittedName>
        <fullName evidence="1">Uncharacterized protein</fullName>
    </submittedName>
</protein>
<organism evidence="1 2">
    <name type="scientific">Triticum urartu</name>
    <name type="common">Red wild einkorn</name>
    <name type="synonym">Crithodium urartu</name>
    <dbReference type="NCBI Taxonomy" id="4572"/>
    <lineage>
        <taxon>Eukaryota</taxon>
        <taxon>Viridiplantae</taxon>
        <taxon>Streptophyta</taxon>
        <taxon>Embryophyta</taxon>
        <taxon>Tracheophyta</taxon>
        <taxon>Spermatophyta</taxon>
        <taxon>Magnoliopsida</taxon>
        <taxon>Liliopsida</taxon>
        <taxon>Poales</taxon>
        <taxon>Poaceae</taxon>
        <taxon>BOP clade</taxon>
        <taxon>Pooideae</taxon>
        <taxon>Triticodae</taxon>
        <taxon>Triticeae</taxon>
        <taxon>Triticinae</taxon>
        <taxon>Triticum</taxon>
    </lineage>
</organism>